<dbReference type="InterPro" id="IPR011010">
    <property type="entry name" value="DNA_brk_join_enz"/>
</dbReference>
<dbReference type="PROSITE" id="PS51900">
    <property type="entry name" value="CB"/>
    <property type="match status" value="1"/>
</dbReference>
<dbReference type="AlphaFoldDB" id="A0AAE3VPP2"/>
<dbReference type="PROSITE" id="PS51898">
    <property type="entry name" value="TYR_RECOMBINASE"/>
    <property type="match status" value="1"/>
</dbReference>
<dbReference type="SUPFAM" id="SSF56349">
    <property type="entry name" value="DNA breaking-rejoining enzymes"/>
    <property type="match status" value="1"/>
</dbReference>
<evidence type="ECO:0000259" key="7">
    <source>
        <dbReference type="PROSITE" id="PS51900"/>
    </source>
</evidence>
<evidence type="ECO:0000256" key="3">
    <source>
        <dbReference type="ARBA" id="ARBA00023125"/>
    </source>
</evidence>
<feature type="domain" description="Core-binding (CB)" evidence="7">
    <location>
        <begin position="61"/>
        <end position="143"/>
    </location>
</feature>
<dbReference type="RefSeq" id="WP_306885334.1">
    <property type="nucleotide sequence ID" value="NZ_JAUSUL010000002.1"/>
</dbReference>
<evidence type="ECO:0000256" key="5">
    <source>
        <dbReference type="PROSITE-ProRule" id="PRU01248"/>
    </source>
</evidence>
<evidence type="ECO:0000256" key="4">
    <source>
        <dbReference type="ARBA" id="ARBA00023172"/>
    </source>
</evidence>
<keyword evidence="4" id="KW-0233">DNA recombination</keyword>
<keyword evidence="9" id="KW-1185">Reference proteome</keyword>
<evidence type="ECO:0000313" key="9">
    <source>
        <dbReference type="Proteomes" id="UP001229244"/>
    </source>
</evidence>
<dbReference type="InterPro" id="IPR044068">
    <property type="entry name" value="CB"/>
</dbReference>
<proteinExistence type="inferred from homology"/>
<dbReference type="PANTHER" id="PTHR30349">
    <property type="entry name" value="PHAGE INTEGRASE-RELATED"/>
    <property type="match status" value="1"/>
</dbReference>
<dbReference type="Pfam" id="PF00589">
    <property type="entry name" value="Phage_integrase"/>
    <property type="match status" value="1"/>
</dbReference>
<keyword evidence="3 5" id="KW-0238">DNA-binding</keyword>
<reference evidence="8" key="1">
    <citation type="submission" date="2023-07" db="EMBL/GenBank/DDBJ databases">
        <title>Genomic Encyclopedia of Type Strains, Phase IV (KMG-IV): sequencing the most valuable type-strain genomes for metagenomic binning, comparative biology and taxonomic classification.</title>
        <authorList>
            <person name="Goeker M."/>
        </authorList>
    </citation>
    <scope>NUCLEOTIDE SEQUENCE</scope>
    <source>
        <strain evidence="8">DSM 21202</strain>
    </source>
</reference>
<organism evidence="8 9">
    <name type="scientific">Amorphus orientalis</name>
    <dbReference type="NCBI Taxonomy" id="649198"/>
    <lineage>
        <taxon>Bacteria</taxon>
        <taxon>Pseudomonadati</taxon>
        <taxon>Pseudomonadota</taxon>
        <taxon>Alphaproteobacteria</taxon>
        <taxon>Hyphomicrobiales</taxon>
        <taxon>Amorphaceae</taxon>
        <taxon>Amorphus</taxon>
    </lineage>
</organism>
<accession>A0AAE3VPP2</accession>
<evidence type="ECO:0000256" key="1">
    <source>
        <dbReference type="ARBA" id="ARBA00008857"/>
    </source>
</evidence>
<comment type="caution">
    <text evidence="8">The sequence shown here is derived from an EMBL/GenBank/DDBJ whole genome shotgun (WGS) entry which is preliminary data.</text>
</comment>
<dbReference type="GO" id="GO:0003677">
    <property type="term" value="F:DNA binding"/>
    <property type="evidence" value="ECO:0007669"/>
    <property type="project" value="UniProtKB-UniRule"/>
</dbReference>
<feature type="domain" description="Tyr recombinase" evidence="6">
    <location>
        <begin position="166"/>
        <end position="371"/>
    </location>
</feature>
<dbReference type="InterPro" id="IPR010998">
    <property type="entry name" value="Integrase_recombinase_N"/>
</dbReference>
<dbReference type="CDD" id="cd01189">
    <property type="entry name" value="INT_ICEBs1_C_like"/>
    <property type="match status" value="1"/>
</dbReference>
<name>A0AAE3VPP2_9HYPH</name>
<dbReference type="Proteomes" id="UP001229244">
    <property type="component" value="Unassembled WGS sequence"/>
</dbReference>
<protein>
    <submittedName>
        <fullName evidence="8">Integrase</fullName>
    </submittedName>
</protein>
<dbReference type="PANTHER" id="PTHR30349:SF64">
    <property type="entry name" value="PROPHAGE INTEGRASE INTD-RELATED"/>
    <property type="match status" value="1"/>
</dbReference>
<dbReference type="InterPro" id="IPR050090">
    <property type="entry name" value="Tyrosine_recombinase_XerCD"/>
</dbReference>
<dbReference type="InterPro" id="IPR002104">
    <property type="entry name" value="Integrase_catalytic"/>
</dbReference>
<dbReference type="GO" id="GO:0006310">
    <property type="term" value="P:DNA recombination"/>
    <property type="evidence" value="ECO:0007669"/>
    <property type="project" value="UniProtKB-KW"/>
</dbReference>
<evidence type="ECO:0000256" key="2">
    <source>
        <dbReference type="ARBA" id="ARBA00022908"/>
    </source>
</evidence>
<evidence type="ECO:0000259" key="6">
    <source>
        <dbReference type="PROSITE" id="PS51898"/>
    </source>
</evidence>
<dbReference type="Gene3D" id="1.10.150.130">
    <property type="match status" value="1"/>
</dbReference>
<keyword evidence="2" id="KW-0229">DNA integration</keyword>
<dbReference type="InterPro" id="IPR013762">
    <property type="entry name" value="Integrase-like_cat_sf"/>
</dbReference>
<evidence type="ECO:0000313" key="8">
    <source>
        <dbReference type="EMBL" id="MDQ0315505.1"/>
    </source>
</evidence>
<comment type="similarity">
    <text evidence="1">Belongs to the 'phage' integrase family.</text>
</comment>
<dbReference type="Gene3D" id="1.10.443.10">
    <property type="entry name" value="Intergrase catalytic core"/>
    <property type="match status" value="1"/>
</dbReference>
<dbReference type="EMBL" id="JAUSUL010000002">
    <property type="protein sequence ID" value="MDQ0315505.1"/>
    <property type="molecule type" value="Genomic_DNA"/>
</dbReference>
<gene>
    <name evidence="8" type="ORF">J2S73_001962</name>
</gene>
<sequence length="380" mass="41756">MATVRKRSLPSGNTVWQVDYRDGAGKRRSKQFRLKRDADAHLVKVGGEVARGTHVADSASVTVSEACERWLERAEADGLERSTIAAYRQHVAIHIVPNIGATKLSRLNGPAVQAFADDLAKTRSRAMTKRVVGSLGRAIAEAQRLGLAATNPVRDVRIRMPKRDTARLEMPTKDEIRAILKAAIGKHRPIIYTATFTGLRSSELRGLQWRDIDLKAGTLTVARRADTYGVIGPPKSAAGYRDIPLTPTVVSLLEGWRDDCPKGDLGLVFPNGAGNIESHRNILSRVFWPIQIAAGVFDLVDDTDQNGHTTKVPRARYGLHALRHAAAALFIEQGFPPKRVQALMGHSSIQMTFDTYGYLFPSPDDDRGAMKALEDRLLSD</sequence>
<dbReference type="GO" id="GO:0015074">
    <property type="term" value="P:DNA integration"/>
    <property type="evidence" value="ECO:0007669"/>
    <property type="project" value="UniProtKB-KW"/>
</dbReference>